<organism evidence="2 3">
    <name type="scientific">Rotaria sordida</name>
    <dbReference type="NCBI Taxonomy" id="392033"/>
    <lineage>
        <taxon>Eukaryota</taxon>
        <taxon>Metazoa</taxon>
        <taxon>Spiralia</taxon>
        <taxon>Gnathifera</taxon>
        <taxon>Rotifera</taxon>
        <taxon>Eurotatoria</taxon>
        <taxon>Bdelloidea</taxon>
        <taxon>Philodinida</taxon>
        <taxon>Philodinidae</taxon>
        <taxon>Rotaria</taxon>
    </lineage>
</organism>
<dbReference type="Gene3D" id="2.60.40.380">
    <property type="entry name" value="Purple acid phosphatase-like, N-terminal"/>
    <property type="match status" value="1"/>
</dbReference>
<evidence type="ECO:0000313" key="3">
    <source>
        <dbReference type="Proteomes" id="UP000663889"/>
    </source>
</evidence>
<dbReference type="EMBL" id="CAJNOU010000346">
    <property type="protein sequence ID" value="CAF0967551.1"/>
    <property type="molecule type" value="Genomic_DNA"/>
</dbReference>
<dbReference type="GO" id="GO:0003993">
    <property type="term" value="F:acid phosphatase activity"/>
    <property type="evidence" value="ECO:0007669"/>
    <property type="project" value="InterPro"/>
</dbReference>
<gene>
    <name evidence="2" type="ORF">SEV965_LOCUS9069</name>
</gene>
<evidence type="ECO:0000259" key="1">
    <source>
        <dbReference type="Pfam" id="PF16656"/>
    </source>
</evidence>
<dbReference type="AlphaFoldDB" id="A0A814EDW0"/>
<protein>
    <recommendedName>
        <fullName evidence="1">Purple acid phosphatase N-terminal domain-containing protein</fullName>
    </recommendedName>
</protein>
<dbReference type="PANTHER" id="PTHR45867">
    <property type="entry name" value="PURPLE ACID PHOSPHATASE"/>
    <property type="match status" value="1"/>
</dbReference>
<dbReference type="Proteomes" id="UP000663889">
    <property type="component" value="Unassembled WGS sequence"/>
</dbReference>
<dbReference type="SUPFAM" id="SSF49363">
    <property type="entry name" value="Purple acid phosphatase, N-terminal domain"/>
    <property type="match status" value="1"/>
</dbReference>
<evidence type="ECO:0000313" key="2">
    <source>
        <dbReference type="EMBL" id="CAF0967551.1"/>
    </source>
</evidence>
<comment type="caution">
    <text evidence="2">The sequence shown here is derived from an EMBL/GenBank/DDBJ whole genome shotgun (WGS) entry which is preliminary data.</text>
</comment>
<name>A0A814EDW0_9BILA</name>
<reference evidence="2" key="1">
    <citation type="submission" date="2021-02" db="EMBL/GenBank/DDBJ databases">
        <authorList>
            <person name="Nowell W R."/>
        </authorList>
    </citation>
    <scope>NUCLEOTIDE SEQUENCE</scope>
</reference>
<accession>A0A814EDW0</accession>
<sequence length="93" mass="10830">MVYSCAYIPYITCSGNHENAYDPFFGQPEQIHLSYGLDPTLMIVTWVTLNEVNDFIVEYGQFDMFNKREIGSISIFQDSGSEKRHEYIHRVVL</sequence>
<proteinExistence type="predicted"/>
<dbReference type="Pfam" id="PF16656">
    <property type="entry name" value="Pur_ac_phosph_N"/>
    <property type="match status" value="1"/>
</dbReference>
<dbReference type="GO" id="GO:0046872">
    <property type="term" value="F:metal ion binding"/>
    <property type="evidence" value="ECO:0007669"/>
    <property type="project" value="InterPro"/>
</dbReference>
<feature type="domain" description="Purple acid phosphatase N-terminal" evidence="1">
    <location>
        <begin position="28"/>
        <end position="93"/>
    </location>
</feature>
<dbReference type="InterPro" id="IPR015914">
    <property type="entry name" value="PAPs_N"/>
</dbReference>
<dbReference type="InterPro" id="IPR008963">
    <property type="entry name" value="Purple_acid_Pase-like_N"/>
</dbReference>